<dbReference type="Proteomes" id="UP000738349">
    <property type="component" value="Unassembled WGS sequence"/>
</dbReference>
<feature type="transmembrane region" description="Helical" evidence="1">
    <location>
        <begin position="206"/>
        <end position="226"/>
    </location>
</feature>
<dbReference type="Pfam" id="PF24802">
    <property type="entry name" value="DUF7703"/>
    <property type="match status" value="1"/>
</dbReference>
<feature type="transmembrane region" description="Helical" evidence="1">
    <location>
        <begin position="161"/>
        <end position="185"/>
    </location>
</feature>
<feature type="transmembrane region" description="Helical" evidence="1">
    <location>
        <begin position="27"/>
        <end position="50"/>
    </location>
</feature>
<evidence type="ECO:0000259" key="2">
    <source>
        <dbReference type="Pfam" id="PF24802"/>
    </source>
</evidence>
<evidence type="ECO:0000313" key="4">
    <source>
        <dbReference type="Proteomes" id="UP000738349"/>
    </source>
</evidence>
<keyword evidence="4" id="KW-1185">Reference proteome</keyword>
<comment type="caution">
    <text evidence="3">The sequence shown here is derived from an EMBL/GenBank/DDBJ whole genome shotgun (WGS) entry which is preliminary data.</text>
</comment>
<reference evidence="3" key="1">
    <citation type="journal article" date="2021" name="Nat. Commun.">
        <title>Genetic determinants of endophytism in the Arabidopsis root mycobiome.</title>
        <authorList>
            <person name="Mesny F."/>
            <person name="Miyauchi S."/>
            <person name="Thiergart T."/>
            <person name="Pickel B."/>
            <person name="Atanasova L."/>
            <person name="Karlsson M."/>
            <person name="Huettel B."/>
            <person name="Barry K.W."/>
            <person name="Haridas S."/>
            <person name="Chen C."/>
            <person name="Bauer D."/>
            <person name="Andreopoulos W."/>
            <person name="Pangilinan J."/>
            <person name="LaButti K."/>
            <person name="Riley R."/>
            <person name="Lipzen A."/>
            <person name="Clum A."/>
            <person name="Drula E."/>
            <person name="Henrissat B."/>
            <person name="Kohler A."/>
            <person name="Grigoriev I.V."/>
            <person name="Martin F.M."/>
            <person name="Hacquard S."/>
        </authorList>
    </citation>
    <scope>NUCLEOTIDE SEQUENCE</scope>
    <source>
        <strain evidence="3">MPI-CAGE-AT-0147</strain>
    </source>
</reference>
<keyword evidence="1" id="KW-0472">Membrane</keyword>
<dbReference type="PANTHER" id="PTHR37013:SF3">
    <property type="entry name" value="INTEGRAL MEMBRANE PROTEIN (AFU_ORTHOLOGUE AFUA_1G05950)"/>
    <property type="match status" value="1"/>
</dbReference>
<dbReference type="OrthoDB" id="405906at2759"/>
<proteinExistence type="predicted"/>
<gene>
    <name evidence="3" type="ORF">EDB81DRAFT_669302</name>
</gene>
<dbReference type="InterPro" id="IPR056120">
    <property type="entry name" value="DUF7703"/>
</dbReference>
<sequence>METSALIQRIKLDHGMVKPSDDPDTRLAVVVFLSIALYNVIELAFIIYASFKKRSGIYFWSFVVATCGILPNCIAWLLKCFGVNPSAAFVYATMIVVGWVCMVTGQSIVLYSRLHLVDHDPSHLRFVLAMIITNVIVSHVPVIIMVYGINSTHAELYASVYSVYAKVTVTLFFVQEVVISGLYIFATVRLFRDSIWHAKSARQRMVRHLVIMNIIIVLLDITILGLEYSGHYQLQTAYKGMAYSIKLKIEFRILNGLVDLASQGGRQFNLGRRLS</sequence>
<evidence type="ECO:0000256" key="1">
    <source>
        <dbReference type="SAM" id="Phobius"/>
    </source>
</evidence>
<dbReference type="EMBL" id="JAGMUV010000031">
    <property type="protein sequence ID" value="KAH7114895.1"/>
    <property type="molecule type" value="Genomic_DNA"/>
</dbReference>
<accession>A0A9P9D8U1</accession>
<keyword evidence="1" id="KW-1133">Transmembrane helix</keyword>
<evidence type="ECO:0000313" key="3">
    <source>
        <dbReference type="EMBL" id="KAH7114895.1"/>
    </source>
</evidence>
<organism evidence="3 4">
    <name type="scientific">Dactylonectria macrodidyma</name>
    <dbReference type="NCBI Taxonomy" id="307937"/>
    <lineage>
        <taxon>Eukaryota</taxon>
        <taxon>Fungi</taxon>
        <taxon>Dikarya</taxon>
        <taxon>Ascomycota</taxon>
        <taxon>Pezizomycotina</taxon>
        <taxon>Sordariomycetes</taxon>
        <taxon>Hypocreomycetidae</taxon>
        <taxon>Hypocreales</taxon>
        <taxon>Nectriaceae</taxon>
        <taxon>Dactylonectria</taxon>
    </lineage>
</organism>
<name>A0A9P9D8U1_9HYPO</name>
<protein>
    <recommendedName>
        <fullName evidence="2">DUF7703 domain-containing protein</fullName>
    </recommendedName>
</protein>
<feature type="transmembrane region" description="Helical" evidence="1">
    <location>
        <begin position="57"/>
        <end position="78"/>
    </location>
</feature>
<feature type="transmembrane region" description="Helical" evidence="1">
    <location>
        <begin position="90"/>
        <end position="114"/>
    </location>
</feature>
<feature type="domain" description="DUF7703" evidence="2">
    <location>
        <begin position="28"/>
        <end position="260"/>
    </location>
</feature>
<dbReference type="AlphaFoldDB" id="A0A9P9D8U1"/>
<feature type="transmembrane region" description="Helical" evidence="1">
    <location>
        <begin position="126"/>
        <end position="149"/>
    </location>
</feature>
<dbReference type="PANTHER" id="PTHR37013">
    <property type="entry name" value="INTEGRAL MEMBRANE PROTEIN (AFU_ORTHOLOGUE AFUA_1G05950)-RELATED"/>
    <property type="match status" value="1"/>
</dbReference>
<keyword evidence="1" id="KW-0812">Transmembrane</keyword>